<keyword evidence="4" id="KW-0472">Membrane</keyword>
<dbReference type="Pfam" id="PF16213">
    <property type="entry name" value="DCB"/>
    <property type="match status" value="1"/>
</dbReference>
<dbReference type="SUPFAM" id="SSF48425">
    <property type="entry name" value="Sec7 domain"/>
    <property type="match status" value="1"/>
</dbReference>
<evidence type="ECO:0000259" key="6">
    <source>
        <dbReference type="SMART" id="SM00222"/>
    </source>
</evidence>
<evidence type="ECO:0000256" key="3">
    <source>
        <dbReference type="ARBA" id="ARBA00022490"/>
    </source>
</evidence>
<dbReference type="InterPro" id="IPR016024">
    <property type="entry name" value="ARM-type_fold"/>
</dbReference>
<accession>A0AAN9Y0U3</accession>
<organism evidence="7 8">
    <name type="scientific">Parthenolecanium corni</name>
    <dbReference type="NCBI Taxonomy" id="536013"/>
    <lineage>
        <taxon>Eukaryota</taxon>
        <taxon>Metazoa</taxon>
        <taxon>Ecdysozoa</taxon>
        <taxon>Arthropoda</taxon>
        <taxon>Hexapoda</taxon>
        <taxon>Insecta</taxon>
        <taxon>Pterygota</taxon>
        <taxon>Neoptera</taxon>
        <taxon>Paraneoptera</taxon>
        <taxon>Hemiptera</taxon>
        <taxon>Sternorrhyncha</taxon>
        <taxon>Coccoidea</taxon>
        <taxon>Coccidae</taxon>
        <taxon>Parthenolecanium</taxon>
    </lineage>
</organism>
<dbReference type="InterPro" id="IPR023394">
    <property type="entry name" value="Sec7_C_sf"/>
</dbReference>
<dbReference type="InterPro" id="IPR035999">
    <property type="entry name" value="Sec7_dom_sf"/>
</dbReference>
<protein>
    <recommendedName>
        <fullName evidence="6">SEC7 domain-containing protein</fullName>
    </recommendedName>
</protein>
<comment type="subcellular location">
    <subcellularLocation>
        <location evidence="2">Cytoplasm</location>
    </subcellularLocation>
    <subcellularLocation>
        <location evidence="1">Membrane</location>
    </subcellularLocation>
</comment>
<dbReference type="InterPro" id="IPR032629">
    <property type="entry name" value="DCB_dom"/>
</dbReference>
<dbReference type="InterPro" id="IPR015403">
    <property type="entry name" value="Mon2/Sec7/BIG1-like_HDS"/>
</dbReference>
<dbReference type="InterPro" id="IPR000904">
    <property type="entry name" value="Sec7_dom"/>
</dbReference>
<feature type="region of interest" description="Disordered" evidence="5">
    <location>
        <begin position="1874"/>
        <end position="1900"/>
    </location>
</feature>
<sequence length="2042" mass="228808">MEDLLANLSKEALNLRCNAVHKAAMDAQTLLECQQGTTRDPSHVLRSKCFLAFKLAFETKRNKLITFAINGIYKMIRDDRFQSNFEPEDDSLWFPSQLLHAFGSIQTQADDTQVDMLKILLYAACSTYCTVNGRIIIQILTMCSEVYESGTQAIRSASQAASSQILCAFCHFLDEECLEVDANKSSNSSGILCFNEAIPILQFICCKLDETQRGDRCSQSVIFFLECLHTLMSSLPQKIHTNRHFITFLWQKLCPALIAFLGSPRVDKKIVSREDRQIGENGEIGRGSGGLAAAPGFDSYQAKTVYSIGNQLVRLVGCVGSFRPVLESVYHRMLLYPSPEHRLEALKALKEILRSVNRIVDFAGPILVEDDKQLCCQASDMALTRLVMDSIEESSRCKQLDILNACVSCLSSLLSTLEELSSGKGINEKYVEKINLLFPNLQDADYTGPVTYDSLARLPNVYREILEFKMAADNVSIASRSSSGHSSGDTEGPEEESNHSDPEIFSEAEQKKQEEETERLYKVGRVSISDSASMCKIKTNASLDTERENCRQFTQTLASFLPSLFQFRSTLKVDEAIQEFSSKYCQGVLDGCLNAEQNTIMNADGIYLAIYSALRFNLKLINLGYYESIDGNIPTTEEQFVEEVHGSGVLVYLSASWLSELYQQVLANNFLHLAGYNAADSNDYVPLINLLTDTDSDLSSNGSHLLADYQRLERACLKPEITPEIEAGRKMSRRILTCCWDSMIDVLSTVLQFSIGYNNSRKKILRKNKNYEFLLKNSFLSSLESLQKAAELTSVLGLQNRCGNVFSLIVSAACPDSIGEKIPSPLSILENNQKLHISQVLSMDVILSCGLELGSHASDCWTHIFKCTSYVCHLEQKFFRQTNDTIIRKFTHTKKNSNDTTNQSIIGDSLKFSTSNSNVEDDEIMDVYSFLATSPAPVISVSEQTISEVLNESKADTAGGYLNNEYASHIVNLLSQKVDRLFEEAALKLNLTSLISFVKDLCAASHQQLFLKPSNYDKYHKWWNLKNLGKNVNADSDRSLFLSRINQVMLKCIRSGRPLMHIMKIWSLVGPHYIEAACNKEQTVAKISVICIHDAITALLNEHSELAHFHFNEALFKPFEILLCLELCDSDIQDQIVNCICEFVEGNRTDIRSGWRSLFGGLRVISSIHYASLINVFKVFLDTDNTLVFSNAAIDFIACLLKHVRGNDGAKSDSNGQPESEKGLQLSDACLEYLHQCCGILASMYNMPACPAFHAAHNIQIGISKVDPKVPDQEIIYFGEEENESCSYDKQFEILSTLEEAPSFSTFDRPSGVLRVWSSLIENLSFTSIISSGKYQSQALDMLFEMLRDLLNVPGIDFALFCINNNILPSIQFWLRKLPTNVVLDTNDSTTFLNFKQCCGTLTDLVVFYFIHLSEKSDIRKGTFTLKQLMILFVELIANSREGITRLGCACLRHMIMSAGAVFDEEQWTIICLTIRKACVLSLHPLMQLMAAFYPYSQSFYGDLAQVKVAARRDSSAEENYRIKQLSQQIFLLENQCEEFKQSDYEVDEERSYVLLLCAEINQVQKVIRIPYRNIVIGLLANQLILQTVATLLIQGTPRIVPSLANVLLQSSTLQTAKTDKNVKKGEEVKLYGLTPYMNQSQIRILMSCLDFSYEKAVSFDSRPGLKFLLQKVAGLEKATNLYKQAGACWTLKLISLVELYLYESQKSKVTLNVVKDFMENFDMRFETVDDFSVDQIAADNVEPYVIYLYSMRQSFEKLCQKYIDVVLDKDGMYSVIDSVCDQPIFFLISQAEDFPDINRQKFVDAVGGLAGGTKEVTAKVENLTVSESTSENETRSKNSTAFTFSDFKSLKPELGEEQEDDAVAAANAVEDASSSSHAENVGCSIENVSSSVEERATSDDDVESVYMMASSKSIDSVVEEYAKRKKNCSMLPTTNYLTKRKNSVSIRGNSVGVIDPLPPEIEQQRKTSINKDSEANLAVWAEVLISVFDILAQLDDEVFRILLPVLFSGVRSLTAHATHPSLKHALAEFFHRVAVVYGFSP</sequence>
<dbReference type="GO" id="GO:0005085">
    <property type="term" value="F:guanyl-nucleotide exchange factor activity"/>
    <property type="evidence" value="ECO:0007669"/>
    <property type="project" value="InterPro"/>
</dbReference>
<gene>
    <name evidence="7" type="ORF">V9T40_012841</name>
</gene>
<evidence type="ECO:0000313" key="8">
    <source>
        <dbReference type="Proteomes" id="UP001367676"/>
    </source>
</evidence>
<dbReference type="SMART" id="SM00222">
    <property type="entry name" value="Sec7"/>
    <property type="match status" value="1"/>
</dbReference>
<dbReference type="SUPFAM" id="SSF48371">
    <property type="entry name" value="ARM repeat"/>
    <property type="match status" value="1"/>
</dbReference>
<dbReference type="Pfam" id="PF01369">
    <property type="entry name" value="Sec7"/>
    <property type="match status" value="1"/>
</dbReference>
<keyword evidence="3" id="KW-0963">Cytoplasm</keyword>
<reference evidence="7 8" key="1">
    <citation type="submission" date="2024-03" db="EMBL/GenBank/DDBJ databases">
        <title>Adaptation during the transition from Ophiocordyceps entomopathogen to insect associate is accompanied by gene loss and intensified selection.</title>
        <authorList>
            <person name="Ward C.M."/>
            <person name="Onetto C.A."/>
            <person name="Borneman A.R."/>
        </authorList>
    </citation>
    <scope>NUCLEOTIDE SEQUENCE [LARGE SCALE GENOMIC DNA]</scope>
    <source>
        <strain evidence="7">AWRI1</strain>
        <tissue evidence="7">Single Adult Female</tissue>
    </source>
</reference>
<evidence type="ECO:0000313" key="7">
    <source>
        <dbReference type="EMBL" id="KAK7576555.1"/>
    </source>
</evidence>
<feature type="compositionally biased region" description="Basic and acidic residues" evidence="5">
    <location>
        <begin position="496"/>
        <end position="518"/>
    </location>
</feature>
<dbReference type="GO" id="GO:0005737">
    <property type="term" value="C:cytoplasm"/>
    <property type="evidence" value="ECO:0007669"/>
    <property type="project" value="UniProtKB-SubCell"/>
</dbReference>
<keyword evidence="8" id="KW-1185">Reference proteome</keyword>
<feature type="region of interest" description="Disordered" evidence="5">
    <location>
        <begin position="479"/>
        <end position="518"/>
    </location>
</feature>
<feature type="domain" description="SEC7" evidence="6">
    <location>
        <begin position="431"/>
        <end position="670"/>
    </location>
</feature>
<name>A0AAN9Y0U3_9HEMI</name>
<evidence type="ECO:0000256" key="2">
    <source>
        <dbReference type="ARBA" id="ARBA00004496"/>
    </source>
</evidence>
<dbReference type="GO" id="GO:0032012">
    <property type="term" value="P:regulation of ARF protein signal transduction"/>
    <property type="evidence" value="ECO:0007669"/>
    <property type="project" value="InterPro"/>
</dbReference>
<proteinExistence type="predicted"/>
<dbReference type="GO" id="GO:0016020">
    <property type="term" value="C:membrane"/>
    <property type="evidence" value="ECO:0007669"/>
    <property type="project" value="UniProtKB-SubCell"/>
</dbReference>
<dbReference type="Gene3D" id="1.10.1000.11">
    <property type="entry name" value="Arf Nucleotide-binding Site Opener,domain 2"/>
    <property type="match status" value="1"/>
</dbReference>
<dbReference type="Proteomes" id="UP001367676">
    <property type="component" value="Unassembled WGS sequence"/>
</dbReference>
<dbReference type="EMBL" id="JBBCAQ010000036">
    <property type="protein sequence ID" value="KAK7576555.1"/>
    <property type="molecule type" value="Genomic_DNA"/>
</dbReference>
<comment type="caution">
    <text evidence="7">The sequence shown here is derived from an EMBL/GenBank/DDBJ whole genome shotgun (WGS) entry which is preliminary data.</text>
</comment>
<evidence type="ECO:0000256" key="5">
    <source>
        <dbReference type="SAM" id="MobiDB-lite"/>
    </source>
</evidence>
<dbReference type="Pfam" id="PF09324">
    <property type="entry name" value="Sec7-like_HDS"/>
    <property type="match status" value="1"/>
</dbReference>
<evidence type="ECO:0000256" key="4">
    <source>
        <dbReference type="ARBA" id="ARBA00023136"/>
    </source>
</evidence>
<evidence type="ECO:0000256" key="1">
    <source>
        <dbReference type="ARBA" id="ARBA00004370"/>
    </source>
</evidence>